<organism evidence="1 2">
    <name type="scientific">Mytilus edulis</name>
    <name type="common">Blue mussel</name>
    <dbReference type="NCBI Taxonomy" id="6550"/>
    <lineage>
        <taxon>Eukaryota</taxon>
        <taxon>Metazoa</taxon>
        <taxon>Spiralia</taxon>
        <taxon>Lophotrochozoa</taxon>
        <taxon>Mollusca</taxon>
        <taxon>Bivalvia</taxon>
        <taxon>Autobranchia</taxon>
        <taxon>Pteriomorphia</taxon>
        <taxon>Mytilida</taxon>
        <taxon>Mytiloidea</taxon>
        <taxon>Mytilidae</taxon>
        <taxon>Mytilinae</taxon>
        <taxon>Mytilus</taxon>
    </lineage>
</organism>
<name>A0A8S3PU56_MYTED</name>
<evidence type="ECO:0000313" key="2">
    <source>
        <dbReference type="Proteomes" id="UP000683360"/>
    </source>
</evidence>
<comment type="caution">
    <text evidence="1">The sequence shown here is derived from an EMBL/GenBank/DDBJ whole genome shotgun (WGS) entry which is preliminary data.</text>
</comment>
<dbReference type="Proteomes" id="UP000683360">
    <property type="component" value="Unassembled WGS sequence"/>
</dbReference>
<sequence>MNDTLASLPRDTFVSNLVDKCRGRNIDIETIRYELLNIAKRQKCFPYRNASLKKRLGQRKPSSEPIEGKLGNDCYLLHLASRGEFNDDLKLVLNVKSQNVYSRKQSVVEDESHSDFFITSLGLKDTVIRLEREVNSLKRDHIQEIKYLNNTVFKLTEENKQLLDITSKNQERFKNFQNQITALRNTCENSDHQLSKFKIKFTQQNSQCDSHNEVISKLEKASSDLDKKAK</sequence>
<reference evidence="1" key="1">
    <citation type="submission" date="2021-03" db="EMBL/GenBank/DDBJ databases">
        <authorList>
            <person name="Bekaert M."/>
        </authorList>
    </citation>
    <scope>NUCLEOTIDE SEQUENCE</scope>
</reference>
<proteinExistence type="predicted"/>
<gene>
    <name evidence="1" type="ORF">MEDL_2742</name>
</gene>
<keyword evidence="2" id="KW-1185">Reference proteome</keyword>
<evidence type="ECO:0000313" key="1">
    <source>
        <dbReference type="EMBL" id="CAG2187281.1"/>
    </source>
</evidence>
<dbReference type="AlphaFoldDB" id="A0A8S3PU56"/>
<dbReference type="OrthoDB" id="6093102at2759"/>
<dbReference type="EMBL" id="CAJPWZ010000162">
    <property type="protein sequence ID" value="CAG2187281.1"/>
    <property type="molecule type" value="Genomic_DNA"/>
</dbReference>
<protein>
    <submittedName>
        <fullName evidence="1">Uncharacterized protein</fullName>
    </submittedName>
</protein>
<accession>A0A8S3PU56</accession>